<dbReference type="EMBL" id="CP078075">
    <property type="protein sequence ID" value="WDM44474.1"/>
    <property type="molecule type" value="Genomic_DNA"/>
</dbReference>
<dbReference type="PANTHER" id="PTHR43433:SF10">
    <property type="entry name" value="AB HYDROLASE-1 DOMAIN-CONTAINING PROTEIN"/>
    <property type="match status" value="1"/>
</dbReference>
<accession>A0ABY7XQS8</accession>
<dbReference type="SUPFAM" id="SSF53474">
    <property type="entry name" value="alpha/beta-Hydrolases"/>
    <property type="match status" value="1"/>
</dbReference>
<dbReference type="InterPro" id="IPR029058">
    <property type="entry name" value="AB_hydrolase_fold"/>
</dbReference>
<dbReference type="Gene3D" id="3.40.50.1820">
    <property type="entry name" value="alpha/beta hydrolase"/>
    <property type="match status" value="1"/>
</dbReference>
<name>A0ABY7XQS8_MICLT</name>
<keyword evidence="3" id="KW-1185">Reference proteome</keyword>
<feature type="domain" description="AB hydrolase-1" evidence="1">
    <location>
        <begin position="35"/>
        <end position="269"/>
    </location>
</feature>
<dbReference type="InterPro" id="IPR000073">
    <property type="entry name" value="AB_hydrolase_1"/>
</dbReference>
<dbReference type="Proteomes" id="UP001215097">
    <property type="component" value="Chromosome"/>
</dbReference>
<dbReference type="GO" id="GO:0016787">
    <property type="term" value="F:hydrolase activity"/>
    <property type="evidence" value="ECO:0007669"/>
    <property type="project" value="UniProtKB-KW"/>
</dbReference>
<keyword evidence="2" id="KW-0378">Hydrolase</keyword>
<dbReference type="RefSeq" id="WP_282214614.1">
    <property type="nucleotide sequence ID" value="NZ_BAAAUN010000001.1"/>
</dbReference>
<dbReference type="InterPro" id="IPR050471">
    <property type="entry name" value="AB_hydrolase"/>
</dbReference>
<dbReference type="PANTHER" id="PTHR43433">
    <property type="entry name" value="HYDROLASE, ALPHA/BETA FOLD FAMILY PROTEIN"/>
    <property type="match status" value="1"/>
</dbReference>
<evidence type="ECO:0000259" key="1">
    <source>
        <dbReference type="Pfam" id="PF12697"/>
    </source>
</evidence>
<reference evidence="2 3" key="1">
    <citation type="submission" date="2021-06" db="EMBL/GenBank/DDBJ databases">
        <title>Genome-based taxonomic framework of Microbacterium strains isolated from marine environment, the description of four new species and reclassification of four preexisting species.</title>
        <authorList>
            <person name="Lee S.D."/>
            <person name="Kim S.-M."/>
            <person name="Byeon Y.-S."/>
            <person name="Yang H.L."/>
            <person name="Kim I.S."/>
        </authorList>
    </citation>
    <scope>NUCLEOTIDE SEQUENCE [LARGE SCALE GENOMIC DNA]</scope>
    <source>
        <strain evidence="2 3">KACC 14465</strain>
    </source>
</reference>
<sequence length="285" mass="29485">MAELVPEPFARGTVTARDGRILSYAEYGSVDGSPVLFIPGAASGSSMAFGGEVLKAHGLRLVSFDRPGLGRSEADPAKTLESVGADVADLVAELAGHAIPIVANSQGAPFAIAAAIAGAATLLVLVSPGDEVAHPAVTAQLPEDMGRFVRSVAQGSLGEATKAFTSFSASSLFEMIMSDPPTADAPVYQDASFRESFRRTLDEGFAQGPLGYARDTALAMSDWGLDLSAVGVPVHVLFGAEDWTHSPDQGRTLTSRLPNASLTVVPGYGGSLLWARPDLALSLCL</sequence>
<dbReference type="Pfam" id="PF12697">
    <property type="entry name" value="Abhydrolase_6"/>
    <property type="match status" value="1"/>
</dbReference>
<proteinExistence type="predicted"/>
<protein>
    <submittedName>
        <fullName evidence="2">Alpha/beta hydrolase</fullName>
    </submittedName>
</protein>
<gene>
    <name evidence="2" type="ORF">KV395_14990</name>
</gene>
<evidence type="ECO:0000313" key="3">
    <source>
        <dbReference type="Proteomes" id="UP001215097"/>
    </source>
</evidence>
<evidence type="ECO:0000313" key="2">
    <source>
        <dbReference type="EMBL" id="WDM44474.1"/>
    </source>
</evidence>
<organism evidence="2 3">
    <name type="scientific">Microbacterium luteolum</name>
    <name type="common">Aureobacterium luteolum</name>
    <dbReference type="NCBI Taxonomy" id="69367"/>
    <lineage>
        <taxon>Bacteria</taxon>
        <taxon>Bacillati</taxon>
        <taxon>Actinomycetota</taxon>
        <taxon>Actinomycetes</taxon>
        <taxon>Micrococcales</taxon>
        <taxon>Microbacteriaceae</taxon>
        <taxon>Microbacterium</taxon>
    </lineage>
</organism>